<evidence type="ECO:0000256" key="8">
    <source>
        <dbReference type="ARBA" id="ARBA00026111"/>
    </source>
</evidence>
<comment type="subunit">
    <text evidence="14">Monomer and homodimer; monomer in presence of substrate and homodimer in its absence.</text>
</comment>
<feature type="domain" description="N-acetyltransferase" evidence="17">
    <location>
        <begin position="1"/>
        <end position="159"/>
    </location>
</feature>
<keyword evidence="5" id="KW-0156">Chromatin regulator</keyword>
<evidence type="ECO:0000256" key="10">
    <source>
        <dbReference type="ARBA" id="ARBA00030199"/>
    </source>
</evidence>
<dbReference type="PANTHER" id="PTHR14744">
    <property type="entry name" value="N-ALPHA-ACETYLTRANSFERASE 60"/>
    <property type="match status" value="1"/>
</dbReference>
<dbReference type="GO" id="GO:0000139">
    <property type="term" value="C:Golgi membrane"/>
    <property type="evidence" value="ECO:0007669"/>
    <property type="project" value="UniProtKB-SubCell"/>
</dbReference>
<evidence type="ECO:0000256" key="15">
    <source>
        <dbReference type="ARBA" id="ARBA00048017"/>
    </source>
</evidence>
<evidence type="ECO:0000256" key="2">
    <source>
        <dbReference type="ARBA" id="ARBA00013184"/>
    </source>
</evidence>
<name>A0AAW0I2T7_MYOGA</name>
<organism evidence="18 19">
    <name type="scientific">Myodes glareolus</name>
    <name type="common">Bank vole</name>
    <name type="synonym">Clethrionomys glareolus</name>
    <dbReference type="NCBI Taxonomy" id="447135"/>
    <lineage>
        <taxon>Eukaryota</taxon>
        <taxon>Metazoa</taxon>
        <taxon>Chordata</taxon>
        <taxon>Craniata</taxon>
        <taxon>Vertebrata</taxon>
        <taxon>Euteleostomi</taxon>
        <taxon>Mammalia</taxon>
        <taxon>Eutheria</taxon>
        <taxon>Euarchontoglires</taxon>
        <taxon>Glires</taxon>
        <taxon>Rodentia</taxon>
        <taxon>Myomorpha</taxon>
        <taxon>Muroidea</taxon>
        <taxon>Cricetidae</taxon>
        <taxon>Arvicolinae</taxon>
        <taxon>Myodes</taxon>
    </lineage>
</organism>
<reference evidence="18 19" key="1">
    <citation type="journal article" date="2023" name="bioRxiv">
        <title>Conserved and derived expression patterns and positive selection on dental genes reveal complex evolutionary context of ever-growing rodent molars.</title>
        <authorList>
            <person name="Calamari Z.T."/>
            <person name="Song A."/>
            <person name="Cohen E."/>
            <person name="Akter M."/>
            <person name="Roy R.D."/>
            <person name="Hallikas O."/>
            <person name="Christensen M.M."/>
            <person name="Li P."/>
            <person name="Marangoni P."/>
            <person name="Jernvall J."/>
            <person name="Klein O.D."/>
        </authorList>
    </citation>
    <scope>NUCLEOTIDE SEQUENCE [LARGE SCALE GENOMIC DNA]</scope>
    <source>
        <strain evidence="18">V071</strain>
    </source>
</reference>
<keyword evidence="3" id="KW-0808">Transferase</keyword>
<dbReference type="PROSITE" id="PS51186">
    <property type="entry name" value="GNAT"/>
    <property type="match status" value="1"/>
</dbReference>
<protein>
    <recommendedName>
        <fullName evidence="9">N-alpha-acetyltransferase 60</fullName>
        <ecNumber evidence="8">2.3.1.259</ecNumber>
        <ecNumber evidence="2">2.3.1.48</ecNumber>
    </recommendedName>
    <alternativeName>
        <fullName evidence="11">Histone acetyltransferase type B protein 4</fullName>
    </alternativeName>
    <alternativeName>
        <fullName evidence="12">N-acetyltransferase 15</fullName>
    </alternativeName>
    <alternativeName>
        <fullName evidence="10">N-alpha-acetyltransferase F</fullName>
    </alternativeName>
</protein>
<keyword evidence="4" id="KW-0159">Chromosome partition</keyword>
<evidence type="ECO:0000256" key="11">
    <source>
        <dbReference type="ARBA" id="ARBA00030719"/>
    </source>
</evidence>
<evidence type="ECO:0000313" key="19">
    <source>
        <dbReference type="Proteomes" id="UP001488838"/>
    </source>
</evidence>
<dbReference type="InterPro" id="IPR016181">
    <property type="entry name" value="Acyl_CoA_acyltransferase"/>
</dbReference>
<dbReference type="GO" id="GO:0120518">
    <property type="term" value="F:protein N-terminal-methionine acetyltransferase activity"/>
    <property type="evidence" value="ECO:0007669"/>
    <property type="project" value="UniProtKB-EC"/>
</dbReference>
<comment type="catalytic activity">
    <reaction evidence="16">
        <text>N-terminal L-methionyl-[transmembrane protein] + acetyl-CoA = N-terminal N(alpha)-acetyl-L-methionyl-[transmembrane protein] + CoA + H(+)</text>
        <dbReference type="Rhea" id="RHEA:50604"/>
        <dbReference type="Rhea" id="RHEA-COMP:12745"/>
        <dbReference type="Rhea" id="RHEA-COMP:12746"/>
        <dbReference type="ChEBI" id="CHEBI:15378"/>
        <dbReference type="ChEBI" id="CHEBI:57287"/>
        <dbReference type="ChEBI" id="CHEBI:57288"/>
        <dbReference type="ChEBI" id="CHEBI:64731"/>
        <dbReference type="ChEBI" id="CHEBI:133414"/>
        <dbReference type="EC" id="2.3.1.259"/>
    </reaction>
</comment>
<dbReference type="Proteomes" id="UP001488838">
    <property type="component" value="Unassembled WGS sequence"/>
</dbReference>
<comment type="catalytic activity">
    <reaction evidence="15">
        <text>L-lysyl-[protein] + acetyl-CoA = N(6)-acetyl-L-lysyl-[protein] + CoA + H(+)</text>
        <dbReference type="Rhea" id="RHEA:45948"/>
        <dbReference type="Rhea" id="RHEA-COMP:9752"/>
        <dbReference type="Rhea" id="RHEA-COMP:10731"/>
        <dbReference type="ChEBI" id="CHEBI:15378"/>
        <dbReference type="ChEBI" id="CHEBI:29969"/>
        <dbReference type="ChEBI" id="CHEBI:57287"/>
        <dbReference type="ChEBI" id="CHEBI:57288"/>
        <dbReference type="ChEBI" id="CHEBI:61930"/>
        <dbReference type="EC" id="2.3.1.48"/>
    </reaction>
</comment>
<evidence type="ECO:0000256" key="16">
    <source>
        <dbReference type="ARBA" id="ARBA00048848"/>
    </source>
</evidence>
<dbReference type="GO" id="GO:0004402">
    <property type="term" value="F:histone acetyltransferase activity"/>
    <property type="evidence" value="ECO:0007669"/>
    <property type="project" value="TreeGrafter"/>
</dbReference>
<dbReference type="GO" id="GO:0007059">
    <property type="term" value="P:chromosome segregation"/>
    <property type="evidence" value="ECO:0007669"/>
    <property type="project" value="UniProtKB-KW"/>
</dbReference>
<evidence type="ECO:0000256" key="14">
    <source>
        <dbReference type="ARBA" id="ARBA00047003"/>
    </source>
</evidence>
<evidence type="ECO:0000259" key="17">
    <source>
        <dbReference type="PROSITE" id="PS51186"/>
    </source>
</evidence>
<gene>
    <name evidence="18" type="ORF">U0070_010035</name>
</gene>
<dbReference type="InterPro" id="IPR045141">
    <property type="entry name" value="NAA60-like"/>
</dbReference>
<keyword evidence="19" id="KW-1185">Reference proteome</keyword>
<evidence type="ECO:0000256" key="13">
    <source>
        <dbReference type="ARBA" id="ARBA00045375"/>
    </source>
</evidence>
<evidence type="ECO:0000256" key="6">
    <source>
        <dbReference type="ARBA" id="ARBA00023315"/>
    </source>
</evidence>
<dbReference type="PANTHER" id="PTHR14744:SF15">
    <property type="entry name" value="N-ALPHA-ACETYLTRANSFERASE 60"/>
    <property type="match status" value="1"/>
</dbReference>
<proteinExistence type="inferred from homology"/>
<evidence type="ECO:0000256" key="3">
    <source>
        <dbReference type="ARBA" id="ARBA00022679"/>
    </source>
</evidence>
<evidence type="ECO:0000256" key="12">
    <source>
        <dbReference type="ARBA" id="ARBA00032908"/>
    </source>
</evidence>
<evidence type="ECO:0000313" key="18">
    <source>
        <dbReference type="EMBL" id="KAK7808636.1"/>
    </source>
</evidence>
<evidence type="ECO:0000256" key="9">
    <source>
        <dbReference type="ARBA" id="ARBA00026144"/>
    </source>
</evidence>
<dbReference type="EC" id="2.3.1.48" evidence="2"/>
<evidence type="ECO:0000256" key="4">
    <source>
        <dbReference type="ARBA" id="ARBA00022829"/>
    </source>
</evidence>
<dbReference type="Gene3D" id="3.40.630.30">
    <property type="match status" value="1"/>
</dbReference>
<dbReference type="EMBL" id="JBBHLL010000234">
    <property type="protein sequence ID" value="KAK7808636.1"/>
    <property type="molecule type" value="Genomic_DNA"/>
</dbReference>
<dbReference type="AlphaFoldDB" id="A0AAW0I2T7"/>
<keyword evidence="6" id="KW-0012">Acyltransferase</keyword>
<evidence type="ECO:0000256" key="1">
    <source>
        <dbReference type="ARBA" id="ARBA00004255"/>
    </source>
</evidence>
<accession>A0AAW0I2T7</accession>
<dbReference type="SUPFAM" id="SSF55729">
    <property type="entry name" value="Acyl-CoA N-acyltransferases (Nat)"/>
    <property type="match status" value="1"/>
</dbReference>
<dbReference type="InterPro" id="IPR000182">
    <property type="entry name" value="GNAT_dom"/>
</dbReference>
<dbReference type="EC" id="2.3.1.259" evidence="8"/>
<dbReference type="Pfam" id="PF13673">
    <property type="entry name" value="Acetyltransf_10"/>
    <property type="match status" value="1"/>
</dbReference>
<sequence>MSPLPHDIDTVKHLCDDWFPTVYPDLWYRDVTSNKKLLCLAATYRGAIVGMIVSELKNRTKIHKEDGAIPASSFSVDTQVAYSPRLGVVKELRKHNIGSLLLESLKDHISTTGQEHCKTINLHVLTTSNTVYENRDFKQHLHLPYYYSIRGVLKSSKMASPMSSTSMAATIPGPS</sequence>
<comment type="similarity">
    <text evidence="7">Belongs to the acetyltransferase family. NAA60 subfamily.</text>
</comment>
<comment type="function">
    <text evidence="13">N-alpha-acetyltransferase that specifically mediates the acetylation of N-terminal residues of the transmembrane proteins, with a strong preference for N-termini facing the cytosol. Displays N-terminal acetyltransferase activity towards a range of N-terminal sequences including those starting with Met-Lys, Met-Val, Met-Ala and Met-Met. Required for normal chromosomal segregation during anaphase. May also show histone acetyltransferase activity; such results are however unclear in vivo and would require additional experimental evidences.</text>
</comment>
<evidence type="ECO:0000256" key="5">
    <source>
        <dbReference type="ARBA" id="ARBA00022853"/>
    </source>
</evidence>
<evidence type="ECO:0000256" key="7">
    <source>
        <dbReference type="ARBA" id="ARBA00025774"/>
    </source>
</evidence>
<comment type="caution">
    <text evidence="18">The sequence shown here is derived from an EMBL/GenBank/DDBJ whole genome shotgun (WGS) entry which is preliminary data.</text>
</comment>
<comment type="subcellular location">
    <subcellularLocation>
        <location evidence="1">Golgi apparatus membrane</location>
        <topology evidence="1">Peripheral membrane protein</topology>
        <orientation evidence="1">Cytoplasmic side</orientation>
    </subcellularLocation>
</comment>